<dbReference type="EMBL" id="JN022534">
    <property type="protein sequence ID" value="AEX65675.1"/>
    <property type="molecule type" value="Genomic_DNA"/>
</dbReference>
<dbReference type="KEGG" id="vg:12980237"/>
<sequence length="389" mass="42727">MTIRYDNAPIKARFDEAGYLRDEPIVARTGILVYHQKDGSKRTELRLPEDVFHPESLESFSGQAITIGHGAMVNAKNFKKHGVGTALGAGRQDGENVRVPIIVQDDRAVEAARKQKLNQLSVGYKINYLPRPGMYNTETGEVKYDEERNDKAGDQEFIGKEWVRFDGLQTDIRVNHIALVRKARAGAVARLNLDGDEEFDYTDPDKSITEGLNMKTIRLDSGVEVEVDEHVASHIEKLSLTAAEEKTRADSLTQEKSSLQAETDTLKAKVAEIPTLIEQARADAAESLKQRADLESSAAKFGVKIESGMDDLAIKKAVVAKTTKINLDGRDDAYVSTAFDIAVQTVPGIAQQREKVSAPGSRNDSDTGASSASEARQRMREKLLSKGGK</sequence>
<name>I3PGU0_9CAUD</name>
<organism evidence="3 4">
    <name type="scientific">Xanthomonas phage vB_XveM_DIBBI</name>
    <dbReference type="NCBI Taxonomy" id="1129194"/>
    <lineage>
        <taxon>Viruses</taxon>
        <taxon>Duplodnaviria</taxon>
        <taxon>Heunggongvirae</taxon>
        <taxon>Uroviricota</taxon>
        <taxon>Caudoviricetes</taxon>
        <taxon>Dibbivirus</taxon>
        <taxon>Dibbivirus DIBBI</taxon>
    </lineage>
</organism>
<reference evidence="3 4" key="1">
    <citation type="submission" date="2011-05" db="EMBL/GenBank/DDBJ databases">
        <authorList>
            <person name="Sadunishvili T."/>
            <person name="Gaganidze D."/>
            <person name="Kropinski A.M."/>
            <person name="Lingohr E.J."/>
            <person name="Ghudumidze N."/>
            <person name="Kvesitadze G."/>
        </authorList>
    </citation>
    <scope>NUCLEOTIDE SEQUENCE [LARGE SCALE GENOMIC DNA]</scope>
</reference>
<accession>I3PGU0</accession>
<evidence type="ECO:0000256" key="2">
    <source>
        <dbReference type="SAM" id="MobiDB-lite"/>
    </source>
</evidence>
<dbReference type="Proteomes" id="UP000005249">
    <property type="component" value="Segment"/>
</dbReference>
<feature type="compositionally biased region" description="Basic and acidic residues" evidence="2">
    <location>
        <begin position="375"/>
        <end position="389"/>
    </location>
</feature>
<evidence type="ECO:0000313" key="4">
    <source>
        <dbReference type="Proteomes" id="UP000005249"/>
    </source>
</evidence>
<feature type="region of interest" description="Disordered" evidence="2">
    <location>
        <begin position="350"/>
        <end position="389"/>
    </location>
</feature>
<dbReference type="GeneID" id="12980237"/>
<evidence type="ECO:0000256" key="1">
    <source>
        <dbReference type="SAM" id="Coils"/>
    </source>
</evidence>
<dbReference type="InterPro" id="IPR016913">
    <property type="entry name" value="UCP029215"/>
</dbReference>
<dbReference type="RefSeq" id="YP_006383614.1">
    <property type="nucleotide sequence ID" value="NC_017981.1"/>
</dbReference>
<gene>
    <name evidence="3" type="ORF">DIBBI_007</name>
</gene>
<feature type="compositionally biased region" description="Polar residues" evidence="2">
    <location>
        <begin position="360"/>
        <end position="374"/>
    </location>
</feature>
<dbReference type="OrthoDB" id="4812at10239"/>
<dbReference type="PIRSF" id="PIRSF029215">
    <property type="entry name" value="UCP029215"/>
    <property type="match status" value="1"/>
</dbReference>
<keyword evidence="4" id="KW-1185">Reference proteome</keyword>
<proteinExistence type="predicted"/>
<feature type="coiled-coil region" evidence="1">
    <location>
        <begin position="235"/>
        <end position="297"/>
    </location>
</feature>
<evidence type="ECO:0000313" key="3">
    <source>
        <dbReference type="EMBL" id="AEX65675.1"/>
    </source>
</evidence>
<protein>
    <submittedName>
        <fullName evidence="3">Major capsid protein</fullName>
    </submittedName>
</protein>
<keyword evidence="1" id="KW-0175">Coiled coil</keyword>
<dbReference type="Pfam" id="PF09979">
    <property type="entry name" value="DUF2213"/>
    <property type="match status" value="2"/>
</dbReference>